<protein>
    <submittedName>
        <fullName evidence="2">Uncharacterized protein</fullName>
    </submittedName>
</protein>
<organism evidence="2 3">
    <name type="scientific">Streptosporangium longisporum</name>
    <dbReference type="NCBI Taxonomy" id="46187"/>
    <lineage>
        <taxon>Bacteria</taxon>
        <taxon>Bacillati</taxon>
        <taxon>Actinomycetota</taxon>
        <taxon>Actinomycetes</taxon>
        <taxon>Streptosporangiales</taxon>
        <taxon>Streptosporangiaceae</taxon>
        <taxon>Streptosporangium</taxon>
    </lineage>
</organism>
<feature type="compositionally biased region" description="Basic and acidic residues" evidence="1">
    <location>
        <begin position="39"/>
        <end position="49"/>
    </location>
</feature>
<feature type="compositionally biased region" description="Basic and acidic residues" evidence="1">
    <location>
        <begin position="97"/>
        <end position="115"/>
    </location>
</feature>
<comment type="caution">
    <text evidence="2">The sequence shown here is derived from an EMBL/GenBank/DDBJ whole genome shotgun (WGS) entry which is preliminary data.</text>
</comment>
<gene>
    <name evidence="2" type="ORF">GCM10017559_40880</name>
</gene>
<reference evidence="2 3" key="1">
    <citation type="journal article" date="2019" name="Int. J. Syst. Evol. Microbiol.">
        <title>The Global Catalogue of Microorganisms (GCM) 10K type strain sequencing project: providing services to taxonomists for standard genome sequencing and annotation.</title>
        <authorList>
            <consortium name="The Broad Institute Genomics Platform"/>
            <consortium name="The Broad Institute Genome Sequencing Center for Infectious Disease"/>
            <person name="Wu L."/>
            <person name="Ma J."/>
        </authorList>
    </citation>
    <scope>NUCLEOTIDE SEQUENCE [LARGE SCALE GENOMIC DNA]</scope>
    <source>
        <strain evidence="2 3">JCM 3106</strain>
    </source>
</reference>
<sequence length="138" mass="15029">MRDERVHGADVLAHHLGQLTGPAPGEPADRHASQVRRQPPPERQLHPGVEDVPEPGRGGREQQPDEQAGRARDDDRPDMTVVDGAGRQQDAAQLDDGQQRRQAREGTDDLKDHNGGETPQVGTQQPRGTPSRRGAGIR</sequence>
<evidence type="ECO:0000313" key="2">
    <source>
        <dbReference type="EMBL" id="GAA3013492.1"/>
    </source>
</evidence>
<proteinExistence type="predicted"/>
<evidence type="ECO:0000313" key="3">
    <source>
        <dbReference type="Proteomes" id="UP001499930"/>
    </source>
</evidence>
<accession>A0ABN3Y9I4</accession>
<feature type="compositionally biased region" description="Basic and acidic residues" evidence="1">
    <location>
        <begin position="57"/>
        <end position="78"/>
    </location>
</feature>
<feature type="compositionally biased region" description="Low complexity" evidence="1">
    <location>
        <begin position="83"/>
        <end position="96"/>
    </location>
</feature>
<evidence type="ECO:0000256" key="1">
    <source>
        <dbReference type="SAM" id="MobiDB-lite"/>
    </source>
</evidence>
<name>A0ABN3Y9I4_9ACTN</name>
<dbReference type="EMBL" id="BAAAWD010000010">
    <property type="protein sequence ID" value="GAA3013492.1"/>
    <property type="molecule type" value="Genomic_DNA"/>
</dbReference>
<keyword evidence="3" id="KW-1185">Reference proteome</keyword>
<feature type="region of interest" description="Disordered" evidence="1">
    <location>
        <begin position="1"/>
        <end position="138"/>
    </location>
</feature>
<dbReference type="Proteomes" id="UP001499930">
    <property type="component" value="Unassembled WGS sequence"/>
</dbReference>